<feature type="domain" description="PAC" evidence="12">
    <location>
        <begin position="774"/>
        <end position="825"/>
    </location>
</feature>
<dbReference type="InterPro" id="IPR052162">
    <property type="entry name" value="Sensor_kinase/Photoreceptor"/>
</dbReference>
<evidence type="ECO:0000256" key="3">
    <source>
        <dbReference type="ARBA" id="ARBA00022553"/>
    </source>
</evidence>
<evidence type="ECO:0000256" key="2">
    <source>
        <dbReference type="ARBA" id="ARBA00012438"/>
    </source>
</evidence>
<feature type="domain" description="PAS" evidence="11">
    <location>
        <begin position="429"/>
        <end position="498"/>
    </location>
</feature>
<evidence type="ECO:0000256" key="8">
    <source>
        <dbReference type="SAM" id="Coils"/>
    </source>
</evidence>
<feature type="coiled-coil region" evidence="8">
    <location>
        <begin position="955"/>
        <end position="995"/>
    </location>
</feature>
<comment type="caution">
    <text evidence="13">The sequence shown here is derived from an EMBL/GenBank/DDBJ whole genome shotgun (WGS) entry which is preliminary data.</text>
</comment>
<keyword evidence="3" id="KW-0597">Phosphoprotein</keyword>
<evidence type="ECO:0000256" key="10">
    <source>
        <dbReference type="SAM" id="Phobius"/>
    </source>
</evidence>
<dbReference type="PROSITE" id="PS50112">
    <property type="entry name" value="PAS"/>
    <property type="match status" value="4"/>
</dbReference>
<feature type="domain" description="PAS" evidence="11">
    <location>
        <begin position="727"/>
        <end position="771"/>
    </location>
</feature>
<comment type="catalytic activity">
    <reaction evidence="1">
        <text>ATP + protein L-histidine = ADP + protein N-phospho-L-histidine.</text>
        <dbReference type="EC" id="2.7.13.3"/>
    </reaction>
</comment>
<dbReference type="PANTHER" id="PTHR43304">
    <property type="entry name" value="PHYTOCHROME-LIKE PROTEIN CPH1"/>
    <property type="match status" value="1"/>
</dbReference>
<evidence type="ECO:0000256" key="7">
    <source>
        <dbReference type="ARBA" id="ARBA00023163"/>
    </source>
</evidence>
<dbReference type="Pfam" id="PF00989">
    <property type="entry name" value="PAS"/>
    <property type="match status" value="1"/>
</dbReference>
<dbReference type="InterPro" id="IPR003018">
    <property type="entry name" value="GAF"/>
</dbReference>
<keyword evidence="14" id="KW-1185">Reference proteome</keyword>
<evidence type="ECO:0000256" key="4">
    <source>
        <dbReference type="ARBA" id="ARBA00022679"/>
    </source>
</evidence>
<keyword evidence="10" id="KW-1133">Transmembrane helix</keyword>
<evidence type="ECO:0000313" key="13">
    <source>
        <dbReference type="EMBL" id="THE65738.1"/>
    </source>
</evidence>
<dbReference type="InterPro" id="IPR007050">
    <property type="entry name" value="HTH_bacterioopsin"/>
</dbReference>
<dbReference type="InterPro" id="IPR029016">
    <property type="entry name" value="GAF-like_dom_sf"/>
</dbReference>
<dbReference type="Gene3D" id="1.10.10.10">
    <property type="entry name" value="Winged helix-like DNA-binding domain superfamily/Winged helix DNA-binding domain"/>
    <property type="match status" value="1"/>
</dbReference>
<reference evidence="13 14" key="1">
    <citation type="submission" date="2018-10" db="EMBL/GenBank/DDBJ databases">
        <title>Natronolimnobius sp. XQ-INN 246 isolated from Inner Mongolia Autonomous Region of China.</title>
        <authorList>
            <person name="Xue Q."/>
        </authorList>
    </citation>
    <scope>NUCLEOTIDE SEQUENCE [LARGE SCALE GENOMIC DNA]</scope>
    <source>
        <strain evidence="13 14">XQ-INN 246</strain>
    </source>
</reference>
<dbReference type="Pfam" id="PF13185">
    <property type="entry name" value="GAF_2"/>
    <property type="match status" value="2"/>
</dbReference>
<evidence type="ECO:0000256" key="9">
    <source>
        <dbReference type="SAM" id="MobiDB-lite"/>
    </source>
</evidence>
<dbReference type="InterPro" id="IPR013767">
    <property type="entry name" value="PAS_fold"/>
</dbReference>
<dbReference type="Pfam" id="PF13426">
    <property type="entry name" value="PAS_9"/>
    <property type="match status" value="1"/>
</dbReference>
<dbReference type="Pfam" id="PF01590">
    <property type="entry name" value="GAF"/>
    <property type="match status" value="1"/>
</dbReference>
<feature type="domain" description="PAC" evidence="12">
    <location>
        <begin position="631"/>
        <end position="697"/>
    </location>
</feature>
<proteinExistence type="predicted"/>
<dbReference type="Pfam" id="PF08447">
    <property type="entry name" value="PAS_3"/>
    <property type="match status" value="2"/>
</dbReference>
<dbReference type="Gene3D" id="3.30.450.20">
    <property type="entry name" value="PAS domain"/>
    <property type="match status" value="4"/>
</dbReference>
<dbReference type="SUPFAM" id="SSF55781">
    <property type="entry name" value="GAF domain-like"/>
    <property type="match status" value="3"/>
</dbReference>
<dbReference type="Pfam" id="PF04967">
    <property type="entry name" value="HTH_10"/>
    <property type="match status" value="1"/>
</dbReference>
<dbReference type="Pfam" id="PF15915">
    <property type="entry name" value="BAT"/>
    <property type="match status" value="1"/>
</dbReference>
<evidence type="ECO:0000256" key="6">
    <source>
        <dbReference type="ARBA" id="ARBA00023015"/>
    </source>
</evidence>
<evidence type="ECO:0000259" key="11">
    <source>
        <dbReference type="PROSITE" id="PS50112"/>
    </source>
</evidence>
<dbReference type="SMART" id="SM00086">
    <property type="entry name" value="PAC"/>
    <property type="match status" value="4"/>
</dbReference>
<protein>
    <recommendedName>
        <fullName evidence="2">histidine kinase</fullName>
        <ecNumber evidence="2">2.7.13.3</ecNumber>
    </recommendedName>
</protein>
<evidence type="ECO:0000313" key="14">
    <source>
        <dbReference type="Proteomes" id="UP000318864"/>
    </source>
</evidence>
<dbReference type="EC" id="2.7.13.3" evidence="2"/>
<dbReference type="SMART" id="SM00091">
    <property type="entry name" value="PAS"/>
    <property type="match status" value="3"/>
</dbReference>
<feature type="domain" description="PAC" evidence="12">
    <location>
        <begin position="501"/>
        <end position="553"/>
    </location>
</feature>
<dbReference type="InterPro" id="IPR013655">
    <property type="entry name" value="PAS_fold_3"/>
</dbReference>
<dbReference type="EMBL" id="RBZW01000016">
    <property type="protein sequence ID" value="THE65738.1"/>
    <property type="molecule type" value="Genomic_DNA"/>
</dbReference>
<dbReference type="InterPro" id="IPR000014">
    <property type="entry name" value="PAS"/>
</dbReference>
<dbReference type="PANTHER" id="PTHR43304:SF1">
    <property type="entry name" value="PAC DOMAIN-CONTAINING PROTEIN"/>
    <property type="match status" value="1"/>
</dbReference>
<dbReference type="InterPro" id="IPR035965">
    <property type="entry name" value="PAS-like_dom_sf"/>
</dbReference>
<dbReference type="InterPro" id="IPR001610">
    <property type="entry name" value="PAC"/>
</dbReference>
<dbReference type="SUPFAM" id="SSF88659">
    <property type="entry name" value="Sigma3 and sigma4 domains of RNA polymerase sigma factors"/>
    <property type="match status" value="1"/>
</dbReference>
<dbReference type="PROSITE" id="PS50113">
    <property type="entry name" value="PAC"/>
    <property type="match status" value="4"/>
</dbReference>
<accession>A0A4S3TSW9</accession>
<dbReference type="InterPro" id="IPR013324">
    <property type="entry name" value="RNA_pol_sigma_r3/r4-like"/>
</dbReference>
<evidence type="ECO:0000259" key="12">
    <source>
        <dbReference type="PROSITE" id="PS50113"/>
    </source>
</evidence>
<dbReference type="InterPro" id="IPR036388">
    <property type="entry name" value="WH-like_DNA-bd_sf"/>
</dbReference>
<keyword evidence="7" id="KW-0804">Transcription</keyword>
<dbReference type="Proteomes" id="UP000318864">
    <property type="component" value="Unassembled WGS sequence"/>
</dbReference>
<dbReference type="CDD" id="cd00130">
    <property type="entry name" value="PAS"/>
    <property type="match status" value="4"/>
</dbReference>
<feature type="domain" description="PAS" evidence="11">
    <location>
        <begin position="584"/>
        <end position="628"/>
    </location>
</feature>
<keyword evidence="8" id="KW-0175">Coiled coil</keyword>
<organism evidence="13 14">
    <name type="scientific">Salinadaptatus halalkaliphilus</name>
    <dbReference type="NCBI Taxonomy" id="2419781"/>
    <lineage>
        <taxon>Archaea</taxon>
        <taxon>Methanobacteriati</taxon>
        <taxon>Methanobacteriota</taxon>
        <taxon>Stenosarchaea group</taxon>
        <taxon>Halobacteria</taxon>
        <taxon>Halobacteriales</taxon>
        <taxon>Natrialbaceae</taxon>
        <taxon>Salinadaptatus</taxon>
    </lineage>
</organism>
<keyword evidence="4" id="KW-0808">Transferase</keyword>
<keyword evidence="10" id="KW-0812">Transmembrane</keyword>
<gene>
    <name evidence="13" type="ORF">D8Y22_06095</name>
</gene>
<dbReference type="NCBIfam" id="TIGR00229">
    <property type="entry name" value="sensory_box"/>
    <property type="match status" value="3"/>
</dbReference>
<keyword evidence="5" id="KW-0418">Kinase</keyword>
<dbReference type="SUPFAM" id="SSF55785">
    <property type="entry name" value="PYP-like sensor domain (PAS domain)"/>
    <property type="match status" value="4"/>
</dbReference>
<sequence length="1388" mass="154703">MPFSRGSSHDDGASPARDPQLALPWYRSRMSGINAIVAGSLLFVGTVLLGLYIEQAVESVVLGLAVGGSADRSNAIERLATDVRTVVDRLEGTTHPTEIRTDEINIELDRDDELGELSAAIDDLTSAFHRCSQRIAEHEQYRDALYRITAETNASTDEQIRQLLELGCDRLEMEAGLVSRTDEDADRYVVEYTHGTEVVPDGTETKLSETFCRETVESDGLRGIHDADDERDTDDPAVESGDINSYLGTTLEIGDERYGTLCFLDRTPREGEFSTADRTFVDLMANWIGHAFDRQRYERELRLKDRALEAAPVGVTITDPDQPDNPIIYANEAFEEVTGYDREDAIGRNCRFLQGERTDPDRVEQLQEAVADGKPTAVELRNYRPDGTEFWNRVHLAPIEDDAGTVTNFVGFQEDVTDRRIREQRLRETNEWLDAIIDASPAALIAVDLEDTVQLWNPAAERIFGWDESEVRGNELPTIPEPDEESLDIFLDRLRAGETITGVELQRRTKDGSLLDVRISKAPIRDSSGEVVGVMGAIEDVSESKRYERELERTRALLEQSQHLASVGAWELDVREEPYELEGTDEVARILGYHPETSSFSLEDSLELYHPEDRARLRTALDRAIEEGEPYDLELRLTTTDGHRRWVRAIGEPIVTGDAVAASNEDRLQSTDDAVVAVRGSIQNITDRKERERELEQTQELLERVEQLAGVGGWELDLTEDPPQPTWTEEQYRIHGLPRDTPPDLSAAIEKYHPDDRPRVRQRLQTAIETESIYELEARIEPTPEELIWVRGVGEPVFEDGELVAYQGALRDVTDLKHRELALESLHEAARGLLGVETVEAVADLVIDTATDLFDDAGVALYRLDDDVNQLVPVGHSDAFDRLTHEAPTTPLASDGSVLWNAFVTGAQTVVDDPAAGDQTQLFEDDVESAVVVPIGNHGVVTVAAESDAIDAETRQLVETLAATTEAALDRLEHESRLRERDAELEAQNQRLRRQMSVTEIIRRINGSLVGATSRAEIDSTVPERLVEATGIGFAWIGTVDSSESTLEPQSWAGTNGEYLDSVSLATETSVEPACRTARTEQTTVVENVVDDIRGESWRRKALDAGFQSVISIPLTLAEYSYGVLTVYATEPDAFAELEREVFGELGETIANAINVTRTREALHSAVQIELTLAMTESNDILSQIATKTGGRIEYDGIGTHSSEDTLLFFETHDVDPQAVTAILEELVVVSAYRLLSEDEDRCRFEALVSGEVLASQLIRHGASPRSIVGDDEETIVTVDVTTGTDVRAFIDALADTHRDVELRSRRHVERSMHTRRELISSLFEELTDRQLEVLRTAFYAGFFEWPRESTGQEIADRLDVSQPTVNRHLRIGQRRLLAQLFGDAVSS</sequence>
<dbReference type="GO" id="GO:0006355">
    <property type="term" value="P:regulation of DNA-templated transcription"/>
    <property type="evidence" value="ECO:0007669"/>
    <property type="project" value="InterPro"/>
</dbReference>
<keyword evidence="10" id="KW-0472">Membrane</keyword>
<name>A0A4S3TSW9_9EURY</name>
<feature type="domain" description="PAC" evidence="12">
    <location>
        <begin position="376"/>
        <end position="428"/>
    </location>
</feature>
<keyword evidence="6" id="KW-0805">Transcription regulation</keyword>
<dbReference type="GO" id="GO:0004673">
    <property type="term" value="F:protein histidine kinase activity"/>
    <property type="evidence" value="ECO:0007669"/>
    <property type="project" value="UniProtKB-EC"/>
</dbReference>
<dbReference type="Gene3D" id="3.30.450.40">
    <property type="match status" value="3"/>
</dbReference>
<dbReference type="InterPro" id="IPR031803">
    <property type="entry name" value="BAT_GAF/HTH-assoc"/>
</dbReference>
<evidence type="ECO:0000256" key="1">
    <source>
        <dbReference type="ARBA" id="ARBA00000085"/>
    </source>
</evidence>
<feature type="transmembrane region" description="Helical" evidence="10">
    <location>
        <begin position="33"/>
        <end position="53"/>
    </location>
</feature>
<dbReference type="SMART" id="SM00065">
    <property type="entry name" value="GAF"/>
    <property type="match status" value="3"/>
</dbReference>
<feature type="region of interest" description="Disordered" evidence="9">
    <location>
        <begin position="222"/>
        <end position="241"/>
    </location>
</feature>
<evidence type="ECO:0000256" key="5">
    <source>
        <dbReference type="ARBA" id="ARBA00022777"/>
    </source>
</evidence>
<dbReference type="InterPro" id="IPR000700">
    <property type="entry name" value="PAS-assoc_C"/>
</dbReference>
<feature type="domain" description="PAS" evidence="11">
    <location>
        <begin position="300"/>
        <end position="370"/>
    </location>
</feature>